<keyword evidence="3" id="KW-0813">Transport</keyword>
<gene>
    <name evidence="10" type="ORF">HMPREF9306_00463</name>
</gene>
<dbReference type="Pfam" id="PF02080">
    <property type="entry name" value="TrkA_C"/>
    <property type="match status" value="1"/>
</dbReference>
<dbReference type="AlphaFoldDB" id="S2W657"/>
<evidence type="ECO:0000256" key="4">
    <source>
        <dbReference type="ARBA" id="ARBA00022475"/>
    </source>
</evidence>
<keyword evidence="5 8" id="KW-0812">Transmembrane</keyword>
<dbReference type="Pfam" id="PF06826">
    <property type="entry name" value="Asp-Al_Ex"/>
    <property type="match status" value="2"/>
</dbReference>
<feature type="transmembrane region" description="Helical" evidence="8">
    <location>
        <begin position="6"/>
        <end position="26"/>
    </location>
</feature>
<evidence type="ECO:0000256" key="3">
    <source>
        <dbReference type="ARBA" id="ARBA00022448"/>
    </source>
</evidence>
<dbReference type="NCBIfam" id="TIGR01625">
    <property type="entry name" value="YidE_YbjL_dupl"/>
    <property type="match status" value="2"/>
</dbReference>
<feature type="transmembrane region" description="Helical" evidence="8">
    <location>
        <begin position="506"/>
        <end position="527"/>
    </location>
</feature>
<keyword evidence="4" id="KW-1003">Cell membrane</keyword>
<keyword evidence="6 8" id="KW-1133">Transmembrane helix</keyword>
<keyword evidence="11" id="KW-1185">Reference proteome</keyword>
<proteinExistence type="inferred from homology"/>
<protein>
    <submittedName>
        <fullName evidence="10">AspT/YidE/YbjL antiporter duplication domain-containing protein</fullName>
    </submittedName>
</protein>
<dbReference type="SUPFAM" id="SSF116726">
    <property type="entry name" value="TrkA C-terminal domain-like"/>
    <property type="match status" value="2"/>
</dbReference>
<dbReference type="InterPro" id="IPR006512">
    <property type="entry name" value="YidE_YbjL"/>
</dbReference>
<feature type="transmembrane region" description="Helical" evidence="8">
    <location>
        <begin position="87"/>
        <end position="108"/>
    </location>
</feature>
<dbReference type="PROSITE" id="PS51202">
    <property type="entry name" value="RCK_C"/>
    <property type="match status" value="1"/>
</dbReference>
<dbReference type="InterPro" id="IPR050144">
    <property type="entry name" value="AAE_transporter"/>
</dbReference>
<dbReference type="STRING" id="883161.HMPREF9306_00463"/>
<name>S2W657_9ACTN</name>
<dbReference type="PANTHER" id="PTHR30445:SF3">
    <property type="entry name" value="TRANSPORT PROTEIN YIDE-RELATED"/>
    <property type="match status" value="1"/>
</dbReference>
<evidence type="ECO:0000259" key="9">
    <source>
        <dbReference type="PROSITE" id="PS51202"/>
    </source>
</evidence>
<evidence type="ECO:0000313" key="10">
    <source>
        <dbReference type="EMBL" id="EPD33705.1"/>
    </source>
</evidence>
<evidence type="ECO:0000256" key="2">
    <source>
        <dbReference type="ARBA" id="ARBA00009854"/>
    </source>
</evidence>
<feature type="transmembrane region" description="Helical" evidence="8">
    <location>
        <begin position="379"/>
        <end position="399"/>
    </location>
</feature>
<comment type="similarity">
    <text evidence="2">Belongs to the AAE transporter (TC 2.A.81) family.</text>
</comment>
<feature type="domain" description="RCK C-terminal" evidence="9">
    <location>
        <begin position="263"/>
        <end position="345"/>
    </location>
</feature>
<evidence type="ECO:0000313" key="11">
    <source>
        <dbReference type="Proteomes" id="UP000014417"/>
    </source>
</evidence>
<dbReference type="PATRIC" id="fig|883161.3.peg.468"/>
<dbReference type="GO" id="GO:0006813">
    <property type="term" value="P:potassium ion transport"/>
    <property type="evidence" value="ECO:0007669"/>
    <property type="project" value="InterPro"/>
</dbReference>
<dbReference type="InterPro" id="IPR036721">
    <property type="entry name" value="RCK_C_sf"/>
</dbReference>
<comment type="subcellular location">
    <subcellularLocation>
        <location evidence="1">Cell membrane</location>
        <topology evidence="1">Multi-pass membrane protein</topology>
    </subcellularLocation>
</comment>
<dbReference type="Gene3D" id="3.30.70.1450">
    <property type="entry name" value="Regulator of K+ conductance, C-terminal domain"/>
    <property type="match status" value="1"/>
</dbReference>
<dbReference type="RefSeq" id="WP_016455313.1">
    <property type="nucleotide sequence ID" value="NZ_KE150269.1"/>
</dbReference>
<dbReference type="OrthoDB" id="9155749at2"/>
<sequence length="529" mass="54925">MIEILAQAPLLTLFLVIALGTLVGAIPFGPIKFGPAGALFVGLAIGALDPSLGEGFGIVQSIGLALFVYTIGLAAGASFFRDLRKQTPLLIGTVVLLAIYALLIAFSGKPLDISSNLLGGMFAGSLTTTPALAAATSAAGGSTEPAVGYAIAYPVGVIVTMVIITFVTSKRLPGGKDPDPVSAAGLHSETVHVDRPMRILDVPGIAEIVGSEEGQVRISYLNRSGRVRVADPEENLFPGDEVLVVGTPESVAIAADALGHVLDRNITHDRSSVDFRRFVVSNPKIAGRTVAELHIPSRFNGLITRIQRGDTDMLATAESRLQTGDRVMVVVPGENMEDIEHLFGNSERKITEVDFWSVGIGIAIGVAIGLVAIPLGGGAVLSLGSAAGPLVVGLILGKLDRTGPIIWAMPNAANLTIRQLGLVLFLAAVGLSSGQAFASTAFSPTGIKIGVLSAVLLTPILLIFWFLGNKLGLSMPRVAGAMAGFIGQPAILSHVQSVVVDERTESGYSATFALGIIVKILLVQVVMMI</sequence>
<dbReference type="Proteomes" id="UP000014417">
    <property type="component" value="Unassembled WGS sequence"/>
</dbReference>
<evidence type="ECO:0000256" key="1">
    <source>
        <dbReference type="ARBA" id="ARBA00004651"/>
    </source>
</evidence>
<feature type="transmembrane region" description="Helical" evidence="8">
    <location>
        <begin position="58"/>
        <end position="80"/>
    </location>
</feature>
<feature type="transmembrane region" description="Helical" evidence="8">
    <location>
        <begin position="355"/>
        <end position="373"/>
    </location>
</feature>
<dbReference type="InterPro" id="IPR006037">
    <property type="entry name" value="RCK_C"/>
</dbReference>
<feature type="transmembrane region" description="Helical" evidence="8">
    <location>
        <begin position="449"/>
        <end position="467"/>
    </location>
</feature>
<evidence type="ECO:0000256" key="5">
    <source>
        <dbReference type="ARBA" id="ARBA00022692"/>
    </source>
</evidence>
<dbReference type="PANTHER" id="PTHR30445">
    <property type="entry name" value="K(+)_H(+) ANTIPORTER SUBUNIT KHTT"/>
    <property type="match status" value="1"/>
</dbReference>
<reference evidence="10 11" key="1">
    <citation type="submission" date="2013-04" db="EMBL/GenBank/DDBJ databases">
        <title>The Genome Sequence of Propionimicrobium lymphophilum ACS-093-V-SCH5.</title>
        <authorList>
            <consortium name="The Broad Institute Genomics Platform"/>
            <person name="Earl A."/>
            <person name="Ward D."/>
            <person name="Feldgarden M."/>
            <person name="Gevers D."/>
            <person name="Saerens B."/>
            <person name="Vaneechoutte M."/>
            <person name="Walker B."/>
            <person name="Young S."/>
            <person name="Zeng Q."/>
            <person name="Gargeya S."/>
            <person name="Fitzgerald M."/>
            <person name="Haas B."/>
            <person name="Abouelleil A."/>
            <person name="Allen A.W."/>
            <person name="Alvarado L."/>
            <person name="Arachchi H.M."/>
            <person name="Berlin A.M."/>
            <person name="Chapman S.B."/>
            <person name="Gainer-Dewar J."/>
            <person name="Goldberg J."/>
            <person name="Griggs A."/>
            <person name="Gujja S."/>
            <person name="Hansen M."/>
            <person name="Howarth C."/>
            <person name="Imamovic A."/>
            <person name="Ireland A."/>
            <person name="Larimer J."/>
            <person name="McCowan C."/>
            <person name="Murphy C."/>
            <person name="Pearson M."/>
            <person name="Poon T.W."/>
            <person name="Priest M."/>
            <person name="Roberts A."/>
            <person name="Saif S."/>
            <person name="Shea T."/>
            <person name="Sisk P."/>
            <person name="Sykes S."/>
            <person name="Wortman J."/>
            <person name="Nusbaum C."/>
            <person name="Birren B."/>
        </authorList>
    </citation>
    <scope>NUCLEOTIDE SEQUENCE [LARGE SCALE GENOMIC DNA]</scope>
    <source>
        <strain evidence="10 11">ACS-093-V-SCH5</strain>
    </source>
</reference>
<evidence type="ECO:0000256" key="6">
    <source>
        <dbReference type="ARBA" id="ARBA00022989"/>
    </source>
</evidence>
<evidence type="ECO:0000256" key="8">
    <source>
        <dbReference type="SAM" id="Phobius"/>
    </source>
</evidence>
<comment type="caution">
    <text evidence="10">The sequence shown here is derived from an EMBL/GenBank/DDBJ whole genome shotgun (WGS) entry which is preliminary data.</text>
</comment>
<organism evidence="10 11">
    <name type="scientific">Propionimicrobium lymphophilum ACS-093-V-SCH5</name>
    <dbReference type="NCBI Taxonomy" id="883161"/>
    <lineage>
        <taxon>Bacteria</taxon>
        <taxon>Bacillati</taxon>
        <taxon>Actinomycetota</taxon>
        <taxon>Actinomycetes</taxon>
        <taxon>Propionibacteriales</taxon>
        <taxon>Propionibacteriaceae</taxon>
        <taxon>Propionimicrobium</taxon>
    </lineage>
</organism>
<feature type="transmembrane region" description="Helical" evidence="8">
    <location>
        <begin position="146"/>
        <end position="167"/>
    </location>
</feature>
<dbReference type="EMBL" id="AGZR01000004">
    <property type="protein sequence ID" value="EPD33705.1"/>
    <property type="molecule type" value="Genomic_DNA"/>
</dbReference>
<dbReference type="GO" id="GO:0008324">
    <property type="term" value="F:monoatomic cation transmembrane transporter activity"/>
    <property type="evidence" value="ECO:0007669"/>
    <property type="project" value="InterPro"/>
</dbReference>
<dbReference type="GO" id="GO:0005886">
    <property type="term" value="C:plasma membrane"/>
    <property type="evidence" value="ECO:0007669"/>
    <property type="project" value="UniProtKB-SubCell"/>
</dbReference>
<evidence type="ECO:0000256" key="7">
    <source>
        <dbReference type="ARBA" id="ARBA00023136"/>
    </source>
</evidence>
<feature type="transmembrane region" description="Helical" evidence="8">
    <location>
        <begin position="420"/>
        <end position="443"/>
    </location>
</feature>
<accession>S2W657</accession>
<keyword evidence="7 8" id="KW-0472">Membrane</keyword>
<dbReference type="HOGENOM" id="CLU_035023_3_0_11"/>